<proteinExistence type="predicted"/>
<dbReference type="InterPro" id="IPR001694">
    <property type="entry name" value="NADH_UbQ_OxRdtase_su1/FPO"/>
</dbReference>
<organism evidence="6 7">
    <name type="scientific">Hymenoscyphus albidus</name>
    <dbReference type="NCBI Taxonomy" id="595503"/>
    <lineage>
        <taxon>Eukaryota</taxon>
        <taxon>Fungi</taxon>
        <taxon>Dikarya</taxon>
        <taxon>Ascomycota</taxon>
        <taxon>Pezizomycotina</taxon>
        <taxon>Leotiomycetes</taxon>
        <taxon>Helotiales</taxon>
        <taxon>Helotiaceae</taxon>
        <taxon>Hymenoscyphus</taxon>
    </lineage>
</organism>
<reference evidence="6" key="1">
    <citation type="submission" date="2021-07" db="EMBL/GenBank/DDBJ databases">
        <authorList>
            <person name="Durling M."/>
        </authorList>
    </citation>
    <scope>NUCLEOTIDE SEQUENCE</scope>
</reference>
<evidence type="ECO:0000256" key="1">
    <source>
        <dbReference type="ARBA" id="ARBA00004141"/>
    </source>
</evidence>
<dbReference type="Proteomes" id="UP000701801">
    <property type="component" value="Unassembled WGS sequence"/>
</dbReference>
<evidence type="ECO:0000313" key="6">
    <source>
        <dbReference type="EMBL" id="CAG8981751.1"/>
    </source>
</evidence>
<evidence type="ECO:0000256" key="5">
    <source>
        <dbReference type="SAM" id="Phobius"/>
    </source>
</evidence>
<dbReference type="EMBL" id="CAJVRM010000515">
    <property type="protein sequence ID" value="CAG8981751.1"/>
    <property type="molecule type" value="Genomic_DNA"/>
</dbReference>
<gene>
    <name evidence="6" type="ORF">HYALB_00013232</name>
</gene>
<keyword evidence="2 5" id="KW-0812">Transmembrane</keyword>
<name>A0A9N9QBX5_9HELO</name>
<evidence type="ECO:0000256" key="3">
    <source>
        <dbReference type="ARBA" id="ARBA00022989"/>
    </source>
</evidence>
<keyword evidence="7" id="KW-1185">Reference proteome</keyword>
<dbReference type="GO" id="GO:0016020">
    <property type="term" value="C:membrane"/>
    <property type="evidence" value="ECO:0007669"/>
    <property type="project" value="UniProtKB-SubCell"/>
</dbReference>
<dbReference type="SUPFAM" id="SSF64496">
    <property type="entry name" value="DNA-binding domain of intron-encoded endonucleases"/>
    <property type="match status" value="1"/>
</dbReference>
<dbReference type="OrthoDB" id="531329at2759"/>
<keyword evidence="4 5" id="KW-0472">Membrane</keyword>
<evidence type="ECO:0000313" key="7">
    <source>
        <dbReference type="Proteomes" id="UP000701801"/>
    </source>
</evidence>
<comment type="caution">
    <text evidence="6">The sequence shown here is derived from an EMBL/GenBank/DDBJ whole genome shotgun (WGS) entry which is preliminary data.</text>
</comment>
<dbReference type="Pfam" id="PF00146">
    <property type="entry name" value="NADHdh"/>
    <property type="match status" value="1"/>
</dbReference>
<dbReference type="AlphaFoldDB" id="A0A9N9QBX5"/>
<protein>
    <submittedName>
        <fullName evidence="6">Uncharacterized protein</fullName>
    </submittedName>
</protein>
<keyword evidence="3 5" id="KW-1133">Transmembrane helix</keyword>
<accession>A0A9N9QBX5</accession>
<feature type="transmembrane region" description="Helical" evidence="5">
    <location>
        <begin position="155"/>
        <end position="177"/>
    </location>
</feature>
<sequence length="178" mass="20683">MYSATSLTGYKHTELAKQKFSNRYINKANHSFFGIHHDDNAKFLIKTKQLIRNSMKKYSNGIKSFYYAVDLADQFKISKVTVELVSGFMTEHAAVIFVLFFLAEYASIVLICILTSILFLGGYLYNYISIFFLMQYFDFDYYIDNLHNESLFDDRLIEGLLYGLALGVKSCFMIFVFI</sequence>
<evidence type="ECO:0000256" key="2">
    <source>
        <dbReference type="ARBA" id="ARBA00022692"/>
    </source>
</evidence>
<comment type="subcellular location">
    <subcellularLocation>
        <location evidence="1">Membrane</location>
        <topology evidence="1">Multi-pass membrane protein</topology>
    </subcellularLocation>
</comment>
<evidence type="ECO:0000256" key="4">
    <source>
        <dbReference type="ARBA" id="ARBA00023136"/>
    </source>
</evidence>